<comment type="caution">
    <text evidence="2">The sequence shown here is derived from an EMBL/GenBank/DDBJ whole genome shotgun (WGS) entry which is preliminary data.</text>
</comment>
<dbReference type="PANTHER" id="PTHR36223">
    <property type="entry name" value="BETA-LACTAMASE-TYPE TRANSPEPTIDASE FOLD DOMAIN CONTAINING PROTEIN"/>
    <property type="match status" value="1"/>
</dbReference>
<protein>
    <recommendedName>
        <fullName evidence="1">DUF7918 domain-containing protein</fullName>
    </recommendedName>
</protein>
<accession>A0AAD9SFH5</accession>
<name>A0AAD9SFH5_PHOAM</name>
<evidence type="ECO:0000259" key="1">
    <source>
        <dbReference type="Pfam" id="PF25534"/>
    </source>
</evidence>
<organism evidence="2 3">
    <name type="scientific">Phomopsis amygdali</name>
    <name type="common">Fusicoccum amygdali</name>
    <dbReference type="NCBI Taxonomy" id="1214568"/>
    <lineage>
        <taxon>Eukaryota</taxon>
        <taxon>Fungi</taxon>
        <taxon>Dikarya</taxon>
        <taxon>Ascomycota</taxon>
        <taxon>Pezizomycotina</taxon>
        <taxon>Sordariomycetes</taxon>
        <taxon>Sordariomycetidae</taxon>
        <taxon>Diaporthales</taxon>
        <taxon>Diaporthaceae</taxon>
        <taxon>Diaporthe</taxon>
    </lineage>
</organism>
<dbReference type="PANTHER" id="PTHR36223:SF1">
    <property type="entry name" value="TRANSCRIPTION ELONGATION FACTOR EAF N-TERMINAL DOMAIN-CONTAINING PROTEIN"/>
    <property type="match status" value="1"/>
</dbReference>
<sequence>MAIIEELGLEVKVKVNGSVAAEYPDEEPDIDGDAWGPATKISYHYVESIDNAEFAIHVGVPSGSNAGQKWIRHSRKHALTFWLAFDGGRDAARKTIHQRSNSFLLEGVHNWARTTMRKFRFAPVSTVDDDDKTRVATDMKVAQDLGLIRVSVYRTIIENELKTRSSPHPVPDLAADTICLAEKAVKGKAVSHGTALSAPIGLTKKRLHSIKYIDQCASPLAVFYFKYRSKEALQQQLIIRRPRSLSMESDMGNLSHDEIRRLARERLSQIRRGKKRAATVKNEDDAEVPQSEKPFKFVRIAGGKKAIDLTEDD</sequence>
<feature type="domain" description="DUF7918" evidence="1">
    <location>
        <begin position="8"/>
        <end position="241"/>
    </location>
</feature>
<gene>
    <name evidence="2" type="ORF">N8I77_005935</name>
</gene>
<keyword evidence="3" id="KW-1185">Reference proteome</keyword>
<dbReference type="AlphaFoldDB" id="A0AAD9SFH5"/>
<evidence type="ECO:0000313" key="3">
    <source>
        <dbReference type="Proteomes" id="UP001265746"/>
    </source>
</evidence>
<dbReference type="Pfam" id="PF25534">
    <property type="entry name" value="DUF7918"/>
    <property type="match status" value="1"/>
</dbReference>
<dbReference type="InterPro" id="IPR057678">
    <property type="entry name" value="DUF7918"/>
</dbReference>
<evidence type="ECO:0000313" key="2">
    <source>
        <dbReference type="EMBL" id="KAK2607242.1"/>
    </source>
</evidence>
<dbReference type="EMBL" id="JAUJFL010000003">
    <property type="protein sequence ID" value="KAK2607242.1"/>
    <property type="molecule type" value="Genomic_DNA"/>
</dbReference>
<dbReference type="Proteomes" id="UP001265746">
    <property type="component" value="Unassembled WGS sequence"/>
</dbReference>
<reference evidence="2" key="1">
    <citation type="submission" date="2023-06" db="EMBL/GenBank/DDBJ databases">
        <authorList>
            <person name="Noh H."/>
        </authorList>
    </citation>
    <scope>NUCLEOTIDE SEQUENCE</scope>
    <source>
        <strain evidence="2">DUCC20226</strain>
    </source>
</reference>
<proteinExistence type="predicted"/>